<evidence type="ECO:0000256" key="2">
    <source>
        <dbReference type="ARBA" id="ARBA00023125"/>
    </source>
</evidence>
<accession>A0A1M4N0C9</accession>
<dbReference type="Gene3D" id="1.10.10.10">
    <property type="entry name" value="Winged helix-like DNA-binding domain superfamily/Winged helix DNA-binding domain"/>
    <property type="match status" value="1"/>
</dbReference>
<organism evidence="5 6">
    <name type="scientific">Donghicola eburneus</name>
    <dbReference type="NCBI Taxonomy" id="393278"/>
    <lineage>
        <taxon>Bacteria</taxon>
        <taxon>Pseudomonadati</taxon>
        <taxon>Pseudomonadota</taxon>
        <taxon>Alphaproteobacteria</taxon>
        <taxon>Rhodobacterales</taxon>
        <taxon>Roseobacteraceae</taxon>
        <taxon>Donghicola</taxon>
    </lineage>
</organism>
<keyword evidence="3" id="KW-0804">Transcription</keyword>
<evidence type="ECO:0000256" key="1">
    <source>
        <dbReference type="ARBA" id="ARBA00023015"/>
    </source>
</evidence>
<dbReference type="Proteomes" id="UP000184085">
    <property type="component" value="Unassembled WGS sequence"/>
</dbReference>
<dbReference type="GO" id="GO:0006950">
    <property type="term" value="P:response to stress"/>
    <property type="evidence" value="ECO:0007669"/>
    <property type="project" value="TreeGrafter"/>
</dbReference>
<name>A0A1M4N0C9_9RHOB</name>
<sequence length="148" mass="16897">MRHSENREDIGFQLVMVSRRYRKAMDAVFAENDLSDATSLPLRYLARQETPLRQKDLADRLAIEGPTLVRTLDMLVSKGLVRRTEDPDDRRAKLISATDEGRACLKQISTRFSALRSALFDGIAEADIDATLRLLDQLERNIATHRDR</sequence>
<dbReference type="InterPro" id="IPR036390">
    <property type="entry name" value="WH_DNA-bd_sf"/>
</dbReference>
<dbReference type="PANTHER" id="PTHR33164">
    <property type="entry name" value="TRANSCRIPTIONAL REGULATOR, MARR FAMILY"/>
    <property type="match status" value="1"/>
</dbReference>
<dbReference type="GO" id="GO:0003677">
    <property type="term" value="F:DNA binding"/>
    <property type="evidence" value="ECO:0007669"/>
    <property type="project" value="UniProtKB-KW"/>
</dbReference>
<reference evidence="6" key="1">
    <citation type="submission" date="2016-09" db="EMBL/GenBank/DDBJ databases">
        <authorList>
            <person name="Wibberg D."/>
        </authorList>
    </citation>
    <scope>NUCLEOTIDE SEQUENCE [LARGE SCALE GENOMIC DNA]</scope>
</reference>
<dbReference type="Pfam" id="PF12802">
    <property type="entry name" value="MarR_2"/>
    <property type="match status" value="1"/>
</dbReference>
<dbReference type="InterPro" id="IPR000835">
    <property type="entry name" value="HTH_MarR-typ"/>
</dbReference>
<dbReference type="PROSITE" id="PS50995">
    <property type="entry name" value="HTH_MARR_2"/>
    <property type="match status" value="1"/>
</dbReference>
<keyword evidence="2" id="KW-0238">DNA-binding</keyword>
<evidence type="ECO:0000313" key="5">
    <source>
        <dbReference type="EMBL" id="SCM68261.1"/>
    </source>
</evidence>
<keyword evidence="6" id="KW-1185">Reference proteome</keyword>
<evidence type="ECO:0000259" key="4">
    <source>
        <dbReference type="PROSITE" id="PS50995"/>
    </source>
</evidence>
<dbReference type="PANTHER" id="PTHR33164:SF64">
    <property type="entry name" value="TRANSCRIPTIONAL REGULATOR SLYA"/>
    <property type="match status" value="1"/>
</dbReference>
<dbReference type="InterPro" id="IPR023187">
    <property type="entry name" value="Tscrpt_reg_MarR-type_CS"/>
</dbReference>
<proteinExistence type="predicted"/>
<gene>
    <name evidence="5" type="ORF">KARMA_2476</name>
</gene>
<dbReference type="InterPro" id="IPR036388">
    <property type="entry name" value="WH-like_DNA-bd_sf"/>
</dbReference>
<protein>
    <submittedName>
        <fullName evidence="5">MarR family transcriptional regulator</fullName>
    </submittedName>
</protein>
<dbReference type="AlphaFoldDB" id="A0A1M4N0C9"/>
<dbReference type="SUPFAM" id="SSF46785">
    <property type="entry name" value="Winged helix' DNA-binding domain"/>
    <property type="match status" value="1"/>
</dbReference>
<dbReference type="InterPro" id="IPR039422">
    <property type="entry name" value="MarR/SlyA-like"/>
</dbReference>
<dbReference type="GO" id="GO:0003700">
    <property type="term" value="F:DNA-binding transcription factor activity"/>
    <property type="evidence" value="ECO:0007669"/>
    <property type="project" value="InterPro"/>
</dbReference>
<dbReference type="SMART" id="SM00347">
    <property type="entry name" value="HTH_MARR"/>
    <property type="match status" value="1"/>
</dbReference>
<evidence type="ECO:0000256" key="3">
    <source>
        <dbReference type="ARBA" id="ARBA00023163"/>
    </source>
</evidence>
<dbReference type="RefSeq" id="WP_177218566.1">
    <property type="nucleotide sequence ID" value="NZ_FMJB01000055.1"/>
</dbReference>
<evidence type="ECO:0000313" key="6">
    <source>
        <dbReference type="Proteomes" id="UP000184085"/>
    </source>
</evidence>
<dbReference type="PRINTS" id="PR00598">
    <property type="entry name" value="HTHMARR"/>
</dbReference>
<dbReference type="EMBL" id="FMJB01000055">
    <property type="protein sequence ID" value="SCM68261.1"/>
    <property type="molecule type" value="Genomic_DNA"/>
</dbReference>
<dbReference type="PROSITE" id="PS01117">
    <property type="entry name" value="HTH_MARR_1"/>
    <property type="match status" value="1"/>
</dbReference>
<keyword evidence="1" id="KW-0805">Transcription regulation</keyword>
<feature type="domain" description="HTH marR-type" evidence="4">
    <location>
        <begin position="7"/>
        <end position="140"/>
    </location>
</feature>